<dbReference type="AlphaFoldDB" id="A0AAC9NTV9"/>
<keyword evidence="1" id="KW-0614">Plasmid</keyword>
<evidence type="ECO:0000313" key="1">
    <source>
        <dbReference type="EMBL" id="APD92101.1"/>
    </source>
</evidence>
<evidence type="ECO:0000313" key="2">
    <source>
        <dbReference type="Proteomes" id="UP000182101"/>
    </source>
</evidence>
<organism evidence="1 2">
    <name type="scientific">Alteromonas mediterranea</name>
    <dbReference type="NCBI Taxonomy" id="314275"/>
    <lineage>
        <taxon>Bacteria</taxon>
        <taxon>Pseudomonadati</taxon>
        <taxon>Pseudomonadota</taxon>
        <taxon>Gammaproteobacteria</taxon>
        <taxon>Alteromonadales</taxon>
        <taxon>Alteromonadaceae</taxon>
        <taxon>Alteromonas/Salinimonas group</taxon>
        <taxon>Alteromonas</taxon>
    </lineage>
</organism>
<accession>A0AAC9NTV9</accession>
<dbReference type="Proteomes" id="UP000182101">
    <property type="component" value="Plasmid pAMCP48-600"/>
</dbReference>
<gene>
    <name evidence="1" type="ORF">BM524_19465</name>
</gene>
<dbReference type="EMBL" id="CP018025">
    <property type="protein sequence ID" value="APD92101.1"/>
    <property type="molecule type" value="Genomic_DNA"/>
</dbReference>
<sequence length="113" mass="12380">MKAYLGLTVAGAIFTAVLSTSFTPEELLGRAERQSAFANDVVLNGYAATPSDMEIVYFDSSVDYIEHLMHITPASCEIGHDYLSSALITYKDVAFNRSVEKSLNKAITQICSY</sequence>
<reference evidence="1 2" key="1">
    <citation type="submission" date="2016-11" db="EMBL/GenBank/DDBJ databases">
        <title>Networking in microbes: conjugative elements and plasmids in the genus Alteromonas.</title>
        <authorList>
            <person name="Lopez-Perez M."/>
            <person name="Ramon-Marco N."/>
            <person name="Rodriguez-Valera F."/>
        </authorList>
    </citation>
    <scope>NUCLEOTIDE SEQUENCE [LARGE SCALE GENOMIC DNA]</scope>
    <source>
        <strain evidence="1 2">CP48</strain>
        <plasmid evidence="2">pamcp48-600</plasmid>
    </source>
</reference>
<geneLocation type="plasmid" evidence="2">
    <name>pamcp48-600</name>
</geneLocation>
<protein>
    <submittedName>
        <fullName evidence="1">Uncharacterized protein</fullName>
    </submittedName>
</protein>
<name>A0AAC9NTV9_9ALTE</name>
<proteinExistence type="predicted"/>
<dbReference type="RefSeq" id="WP_071960711.1">
    <property type="nucleotide sequence ID" value="NZ_CP018025.1"/>
</dbReference>